<protein>
    <submittedName>
        <fullName evidence="1">DKNYY domain-containing protein</fullName>
    </submittedName>
</protein>
<dbReference type="EMBL" id="JACATN010000006">
    <property type="protein sequence ID" value="MBT2163131.1"/>
    <property type="molecule type" value="Genomic_DNA"/>
</dbReference>
<gene>
    <name evidence="1" type="ORF">HW347_17810</name>
</gene>
<comment type="caution">
    <text evidence="1">The sequence shown here is derived from an EMBL/GenBank/DDBJ whole genome shotgun (WGS) entry which is preliminary data.</text>
</comment>
<keyword evidence="2" id="KW-1185">Reference proteome</keyword>
<evidence type="ECO:0000313" key="1">
    <source>
        <dbReference type="EMBL" id="MBT2163131.1"/>
    </source>
</evidence>
<reference evidence="1 2" key="1">
    <citation type="submission" date="2020-06" db="EMBL/GenBank/DDBJ databases">
        <authorList>
            <person name="Isaeva M.P."/>
            <person name="Chernysheva N.Y."/>
        </authorList>
    </citation>
    <scope>NUCLEOTIDE SEQUENCE [LARGE SCALE GENOMIC DNA]</scope>
    <source>
        <strain evidence="1 2">KMM 6746</strain>
    </source>
</reference>
<sequence length="284" mass="33146">MKKLINILSKNKETFSDAKKTYYEIKRNRVLYHSVYRKTEDYRSPHFCTDIVKGADKDSFKELSKEYGMDATHVYFKIEIVQHRDNATFKVLNEYITADKHGVYQQNNLIPNSDGLSFKLLGAGYAIDNNNIYYIPTNFYSILKEADKKTFEIINSGFLSYAKDKKQVYCNEHTIKAADPSSFIVLDNLNGYSKDNKHVFHFHVKMKDANVNSFKILKYDLSKDDTFIFYRGKIVKEGDYTSFKMIEGNSMYDAEDKNHYYRLNGGAHDDGSLGIWSKEENEWL</sequence>
<reference evidence="2" key="2">
    <citation type="submission" date="2023-07" db="EMBL/GenBank/DDBJ databases">
        <title>Zobellia barbeyronii sp. nov., a new marine flavobacterium, isolated from green and red algae.</title>
        <authorList>
            <person name="Nedashkovskaya O.I."/>
            <person name="Otstavnykh N."/>
            <person name="Zhukova N."/>
            <person name="Guzev K."/>
            <person name="Chausova V."/>
            <person name="Tekutyeva L."/>
            <person name="Mikhailov V."/>
            <person name="Isaeva M."/>
        </authorList>
    </citation>
    <scope>NUCLEOTIDE SEQUENCE [LARGE SCALE GENOMIC DNA]</scope>
    <source>
        <strain evidence="2">KMM 6746</strain>
    </source>
</reference>
<name>A0ABS5WI97_9FLAO</name>
<dbReference type="RefSeq" id="WP_214613105.1">
    <property type="nucleotide sequence ID" value="NZ_JACATN010000006.1"/>
</dbReference>
<organism evidence="1 2">
    <name type="scientific">Zobellia barbeyronii</name>
    <dbReference type="NCBI Taxonomy" id="2748009"/>
    <lineage>
        <taxon>Bacteria</taxon>
        <taxon>Pseudomonadati</taxon>
        <taxon>Bacteroidota</taxon>
        <taxon>Flavobacteriia</taxon>
        <taxon>Flavobacteriales</taxon>
        <taxon>Flavobacteriaceae</taxon>
        <taxon>Zobellia</taxon>
    </lineage>
</organism>
<dbReference type="Pfam" id="PF13644">
    <property type="entry name" value="DKNYY"/>
    <property type="match status" value="2"/>
</dbReference>
<dbReference type="Proteomes" id="UP000740413">
    <property type="component" value="Unassembled WGS sequence"/>
</dbReference>
<proteinExistence type="predicted"/>
<evidence type="ECO:0000313" key="2">
    <source>
        <dbReference type="Proteomes" id="UP000740413"/>
    </source>
</evidence>
<dbReference type="InterPro" id="IPR027375">
    <property type="entry name" value="DKNYY"/>
</dbReference>
<accession>A0ABS5WI97</accession>